<dbReference type="RefSeq" id="XP_046041136.1">
    <property type="nucleotide sequence ID" value="XM_046200514.1"/>
</dbReference>
<protein>
    <submittedName>
        <fullName evidence="2">Uncharacterized protein</fullName>
    </submittedName>
</protein>
<reference evidence="2" key="1">
    <citation type="journal article" date="2021" name="Nat. Commun.">
        <title>Genetic determinants of endophytism in the Arabidopsis root mycobiome.</title>
        <authorList>
            <person name="Mesny F."/>
            <person name="Miyauchi S."/>
            <person name="Thiergart T."/>
            <person name="Pickel B."/>
            <person name="Atanasova L."/>
            <person name="Karlsson M."/>
            <person name="Huettel B."/>
            <person name="Barry K.W."/>
            <person name="Haridas S."/>
            <person name="Chen C."/>
            <person name="Bauer D."/>
            <person name="Andreopoulos W."/>
            <person name="Pangilinan J."/>
            <person name="LaButti K."/>
            <person name="Riley R."/>
            <person name="Lipzen A."/>
            <person name="Clum A."/>
            <person name="Drula E."/>
            <person name="Henrissat B."/>
            <person name="Kohler A."/>
            <person name="Grigoriev I.V."/>
            <person name="Martin F.M."/>
            <person name="Hacquard S."/>
        </authorList>
    </citation>
    <scope>NUCLEOTIDE SEQUENCE</scope>
    <source>
        <strain evidence="2">MPI-CAGE-AT-0023</strain>
    </source>
</reference>
<evidence type="ECO:0000313" key="2">
    <source>
        <dbReference type="EMBL" id="KAH7205829.1"/>
    </source>
</evidence>
<dbReference type="OrthoDB" id="5093956at2759"/>
<gene>
    <name evidence="2" type="ORF">BKA55DRAFT_698432</name>
</gene>
<feature type="region of interest" description="Disordered" evidence="1">
    <location>
        <begin position="66"/>
        <end position="89"/>
    </location>
</feature>
<dbReference type="AlphaFoldDB" id="A0A9P9FYJ3"/>
<keyword evidence="3" id="KW-1185">Reference proteome</keyword>
<feature type="compositionally biased region" description="Polar residues" evidence="1">
    <location>
        <begin position="77"/>
        <end position="89"/>
    </location>
</feature>
<accession>A0A9P9FYJ3</accession>
<evidence type="ECO:0000313" key="3">
    <source>
        <dbReference type="Proteomes" id="UP000720189"/>
    </source>
</evidence>
<name>A0A9P9FYJ3_FUSRE</name>
<dbReference type="EMBL" id="JAGMUX010000036">
    <property type="protein sequence ID" value="KAH7205829.1"/>
    <property type="molecule type" value="Genomic_DNA"/>
</dbReference>
<organism evidence="2 3">
    <name type="scientific">Fusarium redolens</name>
    <dbReference type="NCBI Taxonomy" id="48865"/>
    <lineage>
        <taxon>Eukaryota</taxon>
        <taxon>Fungi</taxon>
        <taxon>Dikarya</taxon>
        <taxon>Ascomycota</taxon>
        <taxon>Pezizomycotina</taxon>
        <taxon>Sordariomycetes</taxon>
        <taxon>Hypocreomycetidae</taxon>
        <taxon>Hypocreales</taxon>
        <taxon>Nectriaceae</taxon>
        <taxon>Fusarium</taxon>
        <taxon>Fusarium redolens species complex</taxon>
    </lineage>
</organism>
<evidence type="ECO:0000256" key="1">
    <source>
        <dbReference type="SAM" id="MobiDB-lite"/>
    </source>
</evidence>
<sequence length="201" mass="22782">MADPTNAERLNYLLEMALVIHEGIIERLDEDHELDHPLIAHLKEADHFIVVKKALQDRLIDKASDNENEHVGGESATPPSHQSPLTIGQVNNYSPAPKMIVQRLPLPSLVLRLSHSTLKQRRLHDERSLVGSQENLETPRLCDKCGAQYLMQAGLTVPSERRCTHDRSVIGRGDIASTFYAAKHWKREEITEVPALYRYLN</sequence>
<proteinExistence type="predicted"/>
<dbReference type="Proteomes" id="UP000720189">
    <property type="component" value="Unassembled WGS sequence"/>
</dbReference>
<comment type="caution">
    <text evidence="2">The sequence shown here is derived from an EMBL/GenBank/DDBJ whole genome shotgun (WGS) entry which is preliminary data.</text>
</comment>
<dbReference type="GeneID" id="70230468"/>